<dbReference type="AlphaFoldDB" id="A0AAC9EV09"/>
<dbReference type="Proteomes" id="UP000029558">
    <property type="component" value="Chromosome"/>
</dbReference>
<gene>
    <name evidence="1" type="ORF">KU39_1773</name>
</gene>
<organism evidence="1 2">
    <name type="scientific">Piscirickettsia salmonis</name>
    <dbReference type="NCBI Taxonomy" id="1238"/>
    <lineage>
        <taxon>Bacteria</taxon>
        <taxon>Pseudomonadati</taxon>
        <taxon>Pseudomonadota</taxon>
        <taxon>Gammaproteobacteria</taxon>
        <taxon>Thiotrichales</taxon>
        <taxon>Piscirickettsiaceae</taxon>
        <taxon>Piscirickettsia</taxon>
    </lineage>
</organism>
<protein>
    <submittedName>
        <fullName evidence="1">Uncharacterized protein</fullName>
    </submittedName>
</protein>
<accession>A0AAC9EV09</accession>
<name>A0AAC9EV09_PISSA</name>
<evidence type="ECO:0000313" key="2">
    <source>
        <dbReference type="Proteomes" id="UP000029558"/>
    </source>
</evidence>
<dbReference type="EMBL" id="CP012508">
    <property type="protein sequence ID" value="ALB22953.1"/>
    <property type="molecule type" value="Genomic_DNA"/>
</dbReference>
<sequence length="259" mass="29431">MSFIKHSNNLSLLVNRLVSQGVPYAQIYFSSKIGRHSPRGYIDAVSMNGQAAEIKVHDGLLTVQSKFDERSIDGILYDDKTEESLFIQTIADQLLKFELDTLLQEHSGIEAMLVKGRLLPSIESLNCHSLAMMRKLFSLAFGNLQFDVSSRSIKKSSTKKIFRLVEDQLSGYITLGRFAEYPLKVIEINMYAKVVDCQLKLDCLERILSCYRDNFANYQVIAYSVHSLAGQYTAPAKPKILARSKLDYKRVKVYEKIIN</sequence>
<reference evidence="1 2" key="1">
    <citation type="journal article" date="2014" name="Genome Announc.">
        <title>Comparative Genome Analysis of Two Isolates of the Fish Pathogen Piscirickettsia salmonis from Different Hosts Reveals Major Differences in Virulence-Associated Secretion Systems.</title>
        <authorList>
            <person name="Bohle H."/>
            <person name="Henriquez P."/>
            <person name="Grothusen H."/>
            <person name="Navas E."/>
            <person name="Sandoval A."/>
            <person name="Bustamante F."/>
            <person name="Bustos P."/>
            <person name="Mancilla M."/>
        </authorList>
    </citation>
    <scope>NUCLEOTIDE SEQUENCE [LARGE SCALE GENOMIC DNA]</scope>
    <source>
        <strain evidence="2">B1-32597</strain>
    </source>
</reference>
<evidence type="ECO:0000313" key="1">
    <source>
        <dbReference type="EMBL" id="ALB22953.1"/>
    </source>
</evidence>
<dbReference type="RefSeq" id="WP_230391479.1">
    <property type="nucleotide sequence ID" value="NZ_CP038927.1"/>
</dbReference>
<proteinExistence type="predicted"/>